<evidence type="ECO:0000256" key="4">
    <source>
        <dbReference type="ARBA" id="ARBA00022679"/>
    </source>
</evidence>
<dbReference type="InterPro" id="IPR011245">
    <property type="entry name" value="Butyrate_kin"/>
</dbReference>
<dbReference type="RefSeq" id="WP_338535208.1">
    <property type="nucleotide sequence ID" value="NZ_AP028654.1"/>
</dbReference>
<comment type="similarity">
    <text evidence="2 9 10">Belongs to the acetokinase family.</text>
</comment>
<dbReference type="InterPro" id="IPR000890">
    <property type="entry name" value="Aliphatic_acid_kin_short-chain"/>
</dbReference>
<organism evidence="11 12">
    <name type="scientific">Helicovermis profundi</name>
    <dbReference type="NCBI Taxonomy" id="3065157"/>
    <lineage>
        <taxon>Bacteria</taxon>
        <taxon>Bacillati</taxon>
        <taxon>Bacillota</taxon>
        <taxon>Clostridia</taxon>
        <taxon>Helicovermis</taxon>
    </lineage>
</organism>
<evidence type="ECO:0000313" key="11">
    <source>
        <dbReference type="EMBL" id="BEP29581.1"/>
    </source>
</evidence>
<keyword evidence="3 9" id="KW-0963">Cytoplasm</keyword>
<comment type="subcellular location">
    <subcellularLocation>
        <location evidence="1 9">Cytoplasm</location>
    </subcellularLocation>
</comment>
<dbReference type="PANTHER" id="PTHR21060:SF3">
    <property type="entry name" value="BUTYRATE KINASE 2-RELATED"/>
    <property type="match status" value="1"/>
</dbReference>
<sequence length="353" mass="38916">MKNYILAINPGSTSTKVALYENKTEIVKTTIDHSASQISKYNKIADQYDMRKKEIIKFLDEAKFDINNLTAVVGRGGLLPPVKSGAYKVNKKMVDRLKNNPVVEHASNLGGIIAFDIAENLNIPSYIYDSVAVDELEDVARISGIKGIERKSLSHALNMRAVAIKVSKELNKPYKECNIITAHLGGGITVGIHKKGKLADIVSDDEGPFSPERSGRIPLKSFMELCYKEEKSLVKKKIRGKGGLVSYLNTVDLRDVEAKISNGDKEALVVYEAMAYQISKAIGELSVVNYGDIDRIVITGGIAHSKKFTSLIKERVKFIAPVVIVPGENELESLAYGALRVLLGEEEDREYTE</sequence>
<proteinExistence type="inferred from homology"/>
<dbReference type="EC" id="2.7.2.7" evidence="9"/>
<dbReference type="KEGG" id="hprf:HLPR_19120"/>
<keyword evidence="6 9" id="KW-0418">Kinase</keyword>
<dbReference type="Pfam" id="PF00871">
    <property type="entry name" value="Acetate_kinase"/>
    <property type="match status" value="1"/>
</dbReference>
<dbReference type="HAMAP" id="MF_00542">
    <property type="entry name" value="Butyrate_kinase"/>
    <property type="match status" value="1"/>
</dbReference>
<evidence type="ECO:0000256" key="7">
    <source>
        <dbReference type="ARBA" id="ARBA00022840"/>
    </source>
</evidence>
<dbReference type="GO" id="GO:0008776">
    <property type="term" value="F:acetate kinase activity"/>
    <property type="evidence" value="ECO:0007669"/>
    <property type="project" value="TreeGrafter"/>
</dbReference>
<evidence type="ECO:0000256" key="10">
    <source>
        <dbReference type="RuleBase" id="RU003835"/>
    </source>
</evidence>
<dbReference type="PANTHER" id="PTHR21060">
    <property type="entry name" value="ACETATE KINASE"/>
    <property type="match status" value="1"/>
</dbReference>
<dbReference type="PROSITE" id="PS01075">
    <property type="entry name" value="ACETATE_KINASE_1"/>
    <property type="match status" value="1"/>
</dbReference>
<dbReference type="NCBIfam" id="NF002834">
    <property type="entry name" value="PRK03011.1-5"/>
    <property type="match status" value="1"/>
</dbReference>
<keyword evidence="12" id="KW-1185">Reference proteome</keyword>
<keyword evidence="5 9" id="KW-0547">Nucleotide-binding</keyword>
<dbReference type="GO" id="GO:0005737">
    <property type="term" value="C:cytoplasm"/>
    <property type="evidence" value="ECO:0007669"/>
    <property type="project" value="UniProtKB-SubCell"/>
</dbReference>
<evidence type="ECO:0000256" key="2">
    <source>
        <dbReference type="ARBA" id="ARBA00008748"/>
    </source>
</evidence>
<dbReference type="Gene3D" id="3.30.420.40">
    <property type="match status" value="2"/>
</dbReference>
<dbReference type="SUPFAM" id="SSF53067">
    <property type="entry name" value="Actin-like ATPase domain"/>
    <property type="match status" value="2"/>
</dbReference>
<dbReference type="GO" id="GO:0006083">
    <property type="term" value="P:acetate metabolic process"/>
    <property type="evidence" value="ECO:0007669"/>
    <property type="project" value="TreeGrafter"/>
</dbReference>
<dbReference type="PRINTS" id="PR00471">
    <property type="entry name" value="ACETATEKNASE"/>
</dbReference>
<dbReference type="NCBIfam" id="TIGR02707">
    <property type="entry name" value="butyr_kinase"/>
    <property type="match status" value="1"/>
</dbReference>
<name>A0AAU9E4J3_9FIRM</name>
<evidence type="ECO:0000256" key="1">
    <source>
        <dbReference type="ARBA" id="ARBA00004496"/>
    </source>
</evidence>
<reference evidence="11 12" key="1">
    <citation type="submission" date="2023-08" db="EMBL/GenBank/DDBJ databases">
        <title>Helicovermis profunda gen. nov., sp. nov., a novel mesophilic, fermentative bacterium within the Bacillota from a deep-sea hydrothermal vent chimney.</title>
        <authorList>
            <person name="Miyazaki U."/>
            <person name="Mizutani D."/>
            <person name="Hashimoto Y."/>
            <person name="Tame A."/>
            <person name="Sawayama S."/>
            <person name="Miyazaki J."/>
            <person name="Takai K."/>
            <person name="Nakagawa S."/>
        </authorList>
    </citation>
    <scope>NUCLEOTIDE SEQUENCE [LARGE SCALE GENOMIC DNA]</scope>
    <source>
        <strain evidence="11 12">S502</strain>
    </source>
</reference>
<protein>
    <recommendedName>
        <fullName evidence="9">Probable butyrate kinase</fullName>
        <shortName evidence="9">BK</shortName>
        <ecNumber evidence="9">2.7.2.7</ecNumber>
    </recommendedName>
    <alternativeName>
        <fullName evidence="9">Branched-chain carboxylic acid kinase</fullName>
    </alternativeName>
</protein>
<comment type="catalytic activity">
    <reaction evidence="8 9">
        <text>butanoate + ATP = butanoyl phosphate + ADP</text>
        <dbReference type="Rhea" id="RHEA:13585"/>
        <dbReference type="ChEBI" id="CHEBI:17968"/>
        <dbReference type="ChEBI" id="CHEBI:30616"/>
        <dbReference type="ChEBI" id="CHEBI:58079"/>
        <dbReference type="ChEBI" id="CHEBI:456216"/>
        <dbReference type="EC" id="2.7.2.7"/>
    </reaction>
</comment>
<keyword evidence="4 9" id="KW-0808">Transferase</keyword>
<evidence type="ECO:0000256" key="3">
    <source>
        <dbReference type="ARBA" id="ARBA00022490"/>
    </source>
</evidence>
<gene>
    <name evidence="11" type="primary">buk_3</name>
    <name evidence="9" type="synonym">buk</name>
    <name evidence="11" type="ORF">HLPR_19120</name>
</gene>
<dbReference type="GO" id="GO:0047761">
    <property type="term" value="F:butyrate kinase activity"/>
    <property type="evidence" value="ECO:0007669"/>
    <property type="project" value="UniProtKB-UniRule"/>
</dbReference>
<dbReference type="CDD" id="cd24011">
    <property type="entry name" value="ASKHA_NBD_BK"/>
    <property type="match status" value="1"/>
</dbReference>
<dbReference type="InterPro" id="IPR043129">
    <property type="entry name" value="ATPase_NBD"/>
</dbReference>
<evidence type="ECO:0000313" key="12">
    <source>
        <dbReference type="Proteomes" id="UP001321786"/>
    </source>
</evidence>
<dbReference type="EMBL" id="AP028654">
    <property type="protein sequence ID" value="BEP29581.1"/>
    <property type="molecule type" value="Genomic_DNA"/>
</dbReference>
<evidence type="ECO:0000256" key="8">
    <source>
        <dbReference type="ARBA" id="ARBA00048596"/>
    </source>
</evidence>
<dbReference type="Proteomes" id="UP001321786">
    <property type="component" value="Chromosome"/>
</dbReference>
<evidence type="ECO:0000256" key="6">
    <source>
        <dbReference type="ARBA" id="ARBA00022777"/>
    </source>
</evidence>
<evidence type="ECO:0000256" key="5">
    <source>
        <dbReference type="ARBA" id="ARBA00022741"/>
    </source>
</evidence>
<dbReference type="GO" id="GO:0005524">
    <property type="term" value="F:ATP binding"/>
    <property type="evidence" value="ECO:0007669"/>
    <property type="project" value="UniProtKB-KW"/>
</dbReference>
<dbReference type="AlphaFoldDB" id="A0AAU9E4J3"/>
<accession>A0AAU9E4J3</accession>
<evidence type="ECO:0000256" key="9">
    <source>
        <dbReference type="HAMAP-Rule" id="MF_00542"/>
    </source>
</evidence>
<dbReference type="InterPro" id="IPR023865">
    <property type="entry name" value="Aliphatic_acid_kinase_CS"/>
</dbReference>
<dbReference type="PIRSF" id="PIRSF036458">
    <property type="entry name" value="Butyrate_kin"/>
    <property type="match status" value="1"/>
</dbReference>
<keyword evidence="7 9" id="KW-0067">ATP-binding</keyword>